<evidence type="ECO:0000313" key="4">
    <source>
        <dbReference type="EMBL" id="MBM3330622.1"/>
    </source>
</evidence>
<dbReference type="InterPro" id="IPR036116">
    <property type="entry name" value="FN3_sf"/>
</dbReference>
<evidence type="ECO:0000256" key="1">
    <source>
        <dbReference type="SAM" id="SignalP"/>
    </source>
</evidence>
<evidence type="ECO:0000259" key="3">
    <source>
        <dbReference type="PROSITE" id="PS50853"/>
    </source>
</evidence>
<feature type="signal peptide" evidence="1">
    <location>
        <begin position="1"/>
        <end position="20"/>
    </location>
</feature>
<dbReference type="PROSITE" id="PS50093">
    <property type="entry name" value="PKD"/>
    <property type="match status" value="1"/>
</dbReference>
<evidence type="ECO:0000259" key="2">
    <source>
        <dbReference type="PROSITE" id="PS50093"/>
    </source>
</evidence>
<dbReference type="PROSITE" id="PS51257">
    <property type="entry name" value="PROKAR_LIPOPROTEIN"/>
    <property type="match status" value="1"/>
</dbReference>
<name>A0A937XCS2_UNCW3</name>
<dbReference type="InterPro" id="IPR013783">
    <property type="entry name" value="Ig-like_fold"/>
</dbReference>
<dbReference type="PROSITE" id="PS50853">
    <property type="entry name" value="FN3"/>
    <property type="match status" value="1"/>
</dbReference>
<dbReference type="SUPFAM" id="SSF49299">
    <property type="entry name" value="PKD domain"/>
    <property type="match status" value="1"/>
</dbReference>
<dbReference type="EMBL" id="VGIR01000007">
    <property type="protein sequence ID" value="MBM3330622.1"/>
    <property type="molecule type" value="Genomic_DNA"/>
</dbReference>
<keyword evidence="1" id="KW-0732">Signal</keyword>
<dbReference type="InterPro" id="IPR000601">
    <property type="entry name" value="PKD_dom"/>
</dbReference>
<dbReference type="CDD" id="cd00063">
    <property type="entry name" value="FN3"/>
    <property type="match status" value="1"/>
</dbReference>
<protein>
    <submittedName>
        <fullName evidence="4">Fibronectin type III domain-containing protein</fullName>
    </submittedName>
</protein>
<feature type="chain" id="PRO_5038072897" evidence="1">
    <location>
        <begin position="21"/>
        <end position="474"/>
    </location>
</feature>
<proteinExistence type="predicted"/>
<dbReference type="AlphaFoldDB" id="A0A937XCS2"/>
<accession>A0A937XCS2</accession>
<feature type="domain" description="Fibronectin type-III" evidence="3">
    <location>
        <begin position="226"/>
        <end position="323"/>
    </location>
</feature>
<evidence type="ECO:0000313" key="5">
    <source>
        <dbReference type="Proteomes" id="UP000779900"/>
    </source>
</evidence>
<sequence>MTLSLRFAAAAAALAILLGAGCEKNSAPEPPTVQGTTRARPGDTLSFRFSSTDPEDDSVFFMISWGDGATSQWSPATANGEEYAQAHVYTDSGDYYIKAKAKDGLNAESDWSDSIRARVGSYPPETPFRPSGPVSCSTGLAYTWRVKAVHPLHDSVSFQFSWGSGDTSSWGPFVASNQSYDEVHTYSLAGLFRVTARARDARGLESGWSETLLVRVDSASTIPQGAPRNLALSAATDSTVRVVWSAPTDTAFNPSRYVVLFKEVGATNFDSVGGAPADSFVHNPVGRTGTYKVAAVYDSSKVNSAQSPSTIPVANSLRWIPELSVTGTNTGYGWDRTTGQAFLYDMTTPDSLAKVDFYISDFAAGFTGPDYFTASPDTAPDDPGGAVPSGAWHITEFSHLDSTATEQSALPRYTPSRYDKTGALDSLPRLVACYTTEDQRYALIRVSDARPTAGEVYLETWFQLIKGLRLIQHF</sequence>
<dbReference type="InterPro" id="IPR035986">
    <property type="entry name" value="PKD_dom_sf"/>
</dbReference>
<dbReference type="Proteomes" id="UP000779900">
    <property type="component" value="Unassembled WGS sequence"/>
</dbReference>
<dbReference type="InterPro" id="IPR003961">
    <property type="entry name" value="FN3_dom"/>
</dbReference>
<dbReference type="Gene3D" id="2.60.40.10">
    <property type="entry name" value="Immunoglobulins"/>
    <property type="match status" value="2"/>
</dbReference>
<gene>
    <name evidence="4" type="ORF">FJY68_02065</name>
</gene>
<reference evidence="4" key="1">
    <citation type="submission" date="2019-03" db="EMBL/GenBank/DDBJ databases">
        <title>Lake Tanganyika Metagenome-Assembled Genomes (MAGs).</title>
        <authorList>
            <person name="Tran P."/>
        </authorList>
    </citation>
    <scope>NUCLEOTIDE SEQUENCE</scope>
    <source>
        <strain evidence="4">K_DeepCast_150m_m2_040</strain>
    </source>
</reference>
<feature type="domain" description="PKD" evidence="2">
    <location>
        <begin position="160"/>
        <end position="221"/>
    </location>
</feature>
<comment type="caution">
    <text evidence="4">The sequence shown here is derived from an EMBL/GenBank/DDBJ whole genome shotgun (WGS) entry which is preliminary data.</text>
</comment>
<organism evidence="4 5">
    <name type="scientific">candidate division WOR-3 bacterium</name>
    <dbReference type="NCBI Taxonomy" id="2052148"/>
    <lineage>
        <taxon>Bacteria</taxon>
        <taxon>Bacteria division WOR-3</taxon>
    </lineage>
</organism>
<dbReference type="SUPFAM" id="SSF49265">
    <property type="entry name" value="Fibronectin type III"/>
    <property type="match status" value="1"/>
</dbReference>